<sequence length="91" mass="9804">MVTAIVLLNAARGRVNDVAETLAGLDGVSEVYSVGGRYDLVVIIRVASNEALAELVTERLQALDGIEETETLIAFRAQSRHDLESMFSIGL</sequence>
<dbReference type="OrthoDB" id="9799041at2"/>
<name>A0A2U2N654_9GAMM</name>
<keyword evidence="3" id="KW-1185">Reference proteome</keyword>
<dbReference type="SUPFAM" id="SSF54909">
    <property type="entry name" value="Dimeric alpha+beta barrel"/>
    <property type="match status" value="1"/>
</dbReference>
<evidence type="ECO:0000313" key="3">
    <source>
        <dbReference type="Proteomes" id="UP000245474"/>
    </source>
</evidence>
<comment type="caution">
    <text evidence="2">The sequence shown here is derived from an EMBL/GenBank/DDBJ whole genome shotgun (WGS) entry which is preliminary data.</text>
</comment>
<evidence type="ECO:0000259" key="1">
    <source>
        <dbReference type="Pfam" id="PF01037"/>
    </source>
</evidence>
<reference evidence="2 3" key="1">
    <citation type="submission" date="2018-05" db="EMBL/GenBank/DDBJ databases">
        <title>Spiribacter halobius sp. nov., a moderately halophilic bacterium isolated from marine solar saltern.</title>
        <authorList>
            <person name="Zheng W.-S."/>
            <person name="Lu D.-C."/>
            <person name="Du Z.-J."/>
        </authorList>
    </citation>
    <scope>NUCLEOTIDE SEQUENCE [LARGE SCALE GENOMIC DNA]</scope>
    <source>
        <strain evidence="2 3">E85</strain>
    </source>
</reference>
<dbReference type="Proteomes" id="UP000245474">
    <property type="component" value="Unassembled WGS sequence"/>
</dbReference>
<organism evidence="2 3">
    <name type="scientific">Sediminicurvatus halobius</name>
    <dbReference type="NCBI Taxonomy" id="2182432"/>
    <lineage>
        <taxon>Bacteria</taxon>
        <taxon>Pseudomonadati</taxon>
        <taxon>Pseudomonadota</taxon>
        <taxon>Gammaproteobacteria</taxon>
        <taxon>Chromatiales</taxon>
        <taxon>Ectothiorhodospiraceae</taxon>
        <taxon>Sediminicurvatus</taxon>
    </lineage>
</organism>
<gene>
    <name evidence="2" type="ORF">DEM34_04945</name>
</gene>
<protein>
    <submittedName>
        <fullName evidence="2">AsnC family transcriptional regulator</fullName>
    </submittedName>
</protein>
<proteinExistence type="predicted"/>
<dbReference type="EMBL" id="QFFI01000005">
    <property type="protein sequence ID" value="PWG64676.1"/>
    <property type="molecule type" value="Genomic_DNA"/>
</dbReference>
<dbReference type="Gene3D" id="3.30.70.920">
    <property type="match status" value="1"/>
</dbReference>
<accession>A0A2U2N654</accession>
<feature type="domain" description="Transcription regulator AsnC/Lrp ligand binding" evidence="1">
    <location>
        <begin position="9"/>
        <end position="76"/>
    </location>
</feature>
<dbReference type="RefSeq" id="WP_109676862.1">
    <property type="nucleotide sequence ID" value="NZ_CP086615.1"/>
</dbReference>
<dbReference type="InterPro" id="IPR011008">
    <property type="entry name" value="Dimeric_a/b-barrel"/>
</dbReference>
<dbReference type="InterPro" id="IPR019887">
    <property type="entry name" value="Tscrpt_reg_AsnC/Lrp_C"/>
</dbReference>
<dbReference type="AlphaFoldDB" id="A0A2U2N654"/>
<dbReference type="Pfam" id="PF01037">
    <property type="entry name" value="AsnC_trans_reg"/>
    <property type="match status" value="1"/>
</dbReference>
<evidence type="ECO:0000313" key="2">
    <source>
        <dbReference type="EMBL" id="PWG64676.1"/>
    </source>
</evidence>